<dbReference type="GO" id="GO:0030170">
    <property type="term" value="F:pyridoxal phosphate binding"/>
    <property type="evidence" value="ECO:0007669"/>
    <property type="project" value="InterPro"/>
</dbReference>
<dbReference type="EC" id="2.6.1.21" evidence="4 12"/>
<dbReference type="GO" id="GO:0008652">
    <property type="term" value="P:amino acid biosynthetic process"/>
    <property type="evidence" value="ECO:0007669"/>
    <property type="project" value="UniProtKB-ARBA"/>
</dbReference>
<dbReference type="FunFam" id="3.20.10.10:FF:000002">
    <property type="entry name" value="D-alanine aminotransferase"/>
    <property type="match status" value="1"/>
</dbReference>
<evidence type="ECO:0000256" key="10">
    <source>
        <dbReference type="RuleBase" id="RU004106"/>
    </source>
</evidence>
<comment type="caution">
    <text evidence="13">The sequence shown here is derived from an EMBL/GenBank/DDBJ whole genome shotgun (WGS) entry which is preliminary data.</text>
</comment>
<proteinExistence type="inferred from homology"/>
<dbReference type="PANTHER" id="PTHR42743:SF10">
    <property type="entry name" value="D-ALANINE AMINOTRANSFERASE"/>
    <property type="match status" value="1"/>
</dbReference>
<evidence type="ECO:0000256" key="6">
    <source>
        <dbReference type="ARBA" id="ARBA00022576"/>
    </source>
</evidence>
<comment type="cofactor">
    <cofactor evidence="1 11">
        <name>pyridoxal 5'-phosphate</name>
        <dbReference type="ChEBI" id="CHEBI:597326"/>
    </cofactor>
</comment>
<dbReference type="GO" id="GO:0046394">
    <property type="term" value="P:carboxylic acid biosynthetic process"/>
    <property type="evidence" value="ECO:0007669"/>
    <property type="project" value="UniProtKB-ARBA"/>
</dbReference>
<dbReference type="InterPro" id="IPR018300">
    <property type="entry name" value="Aminotrans_IV_CS"/>
</dbReference>
<evidence type="ECO:0000256" key="4">
    <source>
        <dbReference type="ARBA" id="ARBA00012874"/>
    </source>
</evidence>
<dbReference type="PROSITE" id="PS00770">
    <property type="entry name" value="AA_TRANSFER_CLASS_4"/>
    <property type="match status" value="1"/>
</dbReference>
<dbReference type="InterPro" id="IPR036038">
    <property type="entry name" value="Aminotransferase-like"/>
</dbReference>
<dbReference type="GO" id="GO:0047810">
    <property type="term" value="F:D-alanine-2-oxoglutarate aminotransferase activity"/>
    <property type="evidence" value="ECO:0007669"/>
    <property type="project" value="UniProtKB-EC"/>
</dbReference>
<dbReference type="GO" id="GO:0046416">
    <property type="term" value="P:D-amino acid metabolic process"/>
    <property type="evidence" value="ECO:0007669"/>
    <property type="project" value="InterPro"/>
</dbReference>
<comment type="catalytic activity">
    <reaction evidence="9 12">
        <text>D-alanine + 2-oxoglutarate = D-glutamate + pyruvate</text>
        <dbReference type="Rhea" id="RHEA:15869"/>
        <dbReference type="ChEBI" id="CHEBI:15361"/>
        <dbReference type="ChEBI" id="CHEBI:16810"/>
        <dbReference type="ChEBI" id="CHEBI:29986"/>
        <dbReference type="ChEBI" id="CHEBI:57416"/>
        <dbReference type="EC" id="2.6.1.21"/>
    </reaction>
</comment>
<dbReference type="GO" id="GO:0005829">
    <property type="term" value="C:cytosol"/>
    <property type="evidence" value="ECO:0007669"/>
    <property type="project" value="TreeGrafter"/>
</dbReference>
<evidence type="ECO:0000313" key="14">
    <source>
        <dbReference type="Proteomes" id="UP000322976"/>
    </source>
</evidence>
<protein>
    <recommendedName>
        <fullName evidence="5 12">D-alanine aminotransferase</fullName>
        <ecNumber evidence="4 12">2.6.1.21</ecNumber>
    </recommendedName>
</protein>
<evidence type="ECO:0000313" key="13">
    <source>
        <dbReference type="EMBL" id="TZE81063.1"/>
    </source>
</evidence>
<dbReference type="InterPro" id="IPR005784">
    <property type="entry name" value="D_amino_transT"/>
</dbReference>
<keyword evidence="7 13" id="KW-0808">Transferase</keyword>
<evidence type="ECO:0000256" key="8">
    <source>
        <dbReference type="ARBA" id="ARBA00022898"/>
    </source>
</evidence>
<accession>A0A5D8QC02</accession>
<dbReference type="Gene3D" id="3.30.470.10">
    <property type="match status" value="1"/>
</dbReference>
<comment type="subunit">
    <text evidence="3">Homodimer.</text>
</comment>
<evidence type="ECO:0000256" key="11">
    <source>
        <dbReference type="RuleBase" id="RU004516"/>
    </source>
</evidence>
<dbReference type="PANTHER" id="PTHR42743">
    <property type="entry name" value="AMINO-ACID AMINOTRANSFERASE"/>
    <property type="match status" value="1"/>
</dbReference>
<dbReference type="Pfam" id="PF01063">
    <property type="entry name" value="Aminotran_4"/>
    <property type="match status" value="1"/>
</dbReference>
<name>A0A5D8QC02_9THEO</name>
<dbReference type="InterPro" id="IPR043131">
    <property type="entry name" value="BCAT-like_N"/>
</dbReference>
<keyword evidence="6 13" id="KW-0032">Aminotransferase</keyword>
<organism evidence="13 14">
    <name type="scientific">Calorimonas adulescens</name>
    <dbReference type="NCBI Taxonomy" id="2606906"/>
    <lineage>
        <taxon>Bacteria</taxon>
        <taxon>Bacillati</taxon>
        <taxon>Bacillota</taxon>
        <taxon>Clostridia</taxon>
        <taxon>Thermoanaerobacterales</taxon>
        <taxon>Thermoanaerobacteraceae</taxon>
        <taxon>Calorimonas</taxon>
    </lineage>
</organism>
<keyword evidence="8 11" id="KW-0663">Pyridoxal phosphate</keyword>
<dbReference type="InterPro" id="IPR043132">
    <property type="entry name" value="BCAT-like_C"/>
</dbReference>
<evidence type="ECO:0000256" key="7">
    <source>
        <dbReference type="ARBA" id="ARBA00022679"/>
    </source>
</evidence>
<evidence type="ECO:0000256" key="5">
    <source>
        <dbReference type="ARBA" id="ARBA00021779"/>
    </source>
</evidence>
<comment type="function">
    <text evidence="12">Acts on the D-isomers of alanine, leucine, aspartate, glutamate, aminobutyrate, norvaline and asparagine. The enzyme transfers an amino group from a substrate D-amino acid to the pyridoxal phosphate cofactor to form pyridoxamine and an alpha-keto acid in the first half-reaction.</text>
</comment>
<dbReference type="EMBL" id="VTPS01000018">
    <property type="protein sequence ID" value="TZE81063.1"/>
    <property type="molecule type" value="Genomic_DNA"/>
</dbReference>
<evidence type="ECO:0000256" key="2">
    <source>
        <dbReference type="ARBA" id="ARBA00009320"/>
    </source>
</evidence>
<dbReference type="InterPro" id="IPR050571">
    <property type="entry name" value="Class-IV_PLP-Dep_Aminotrnsfr"/>
</dbReference>
<sequence>MMLEKIHGGVVMALLYYLDGEILEEEPKVSAQDRGYNFGDGVYEVIRSYRGKLFALEDHVERLFRSASYIDLKLPYSPDEMSKLITDFYNKSGNPEAAVYLQITRGAAVRNHTYERGMKPVVFMYSKPLDDKPLSYYEGGFKAITVHDGRWDMCQAKTICLLYNILAKQKAKDAGCDEAIFVRDNGEVTECGSSNLFIIKDGILKTHPADNRILSGITRKYVIEVARKNGVHFRNEIFYKEDLFTADEVFMTGTLSEISPFVEIDGKTVGNGKPGEITLKLLHSFYEMVRSV</sequence>
<dbReference type="InterPro" id="IPR001544">
    <property type="entry name" value="Aminotrans_IV"/>
</dbReference>
<comment type="similarity">
    <text evidence="2 10">Belongs to the class-IV pyridoxal-phosphate-dependent aminotransferase family.</text>
</comment>
<evidence type="ECO:0000256" key="12">
    <source>
        <dbReference type="RuleBase" id="RU004520"/>
    </source>
</evidence>
<gene>
    <name evidence="13" type="primary">dat</name>
    <name evidence="13" type="ORF">FWJ32_10605</name>
</gene>
<dbReference type="Proteomes" id="UP000322976">
    <property type="component" value="Unassembled WGS sequence"/>
</dbReference>
<dbReference type="AlphaFoldDB" id="A0A5D8QC02"/>
<dbReference type="SUPFAM" id="SSF56752">
    <property type="entry name" value="D-aminoacid aminotransferase-like PLP-dependent enzymes"/>
    <property type="match status" value="1"/>
</dbReference>
<evidence type="ECO:0000256" key="1">
    <source>
        <dbReference type="ARBA" id="ARBA00001933"/>
    </source>
</evidence>
<evidence type="ECO:0000256" key="3">
    <source>
        <dbReference type="ARBA" id="ARBA00011738"/>
    </source>
</evidence>
<evidence type="ECO:0000256" key="9">
    <source>
        <dbReference type="ARBA" id="ARBA00047911"/>
    </source>
</evidence>
<reference evidence="13 14" key="1">
    <citation type="submission" date="2019-08" db="EMBL/GenBank/DDBJ databases">
        <title>Calorimonas adulescens gen. nov., sp. nov., an anaerobic thermophilic bacterium from Sakhalin hot spring.</title>
        <authorList>
            <person name="Khomyakova M.A."/>
            <person name="Merkel A.Y."/>
            <person name="Novikov A."/>
            <person name="Bonch-Osmolovskaya E.A."/>
            <person name="Slobodkin A.I."/>
        </authorList>
    </citation>
    <scope>NUCLEOTIDE SEQUENCE [LARGE SCALE GENOMIC DNA]</scope>
    <source>
        <strain evidence="13 14">A05MB</strain>
    </source>
</reference>
<keyword evidence="14" id="KW-1185">Reference proteome</keyword>
<dbReference type="CDD" id="cd01558">
    <property type="entry name" value="D-AAT_like"/>
    <property type="match status" value="1"/>
</dbReference>
<dbReference type="Gene3D" id="3.20.10.10">
    <property type="entry name" value="D-amino Acid Aminotransferase, subunit A, domain 2"/>
    <property type="match status" value="1"/>
</dbReference>
<dbReference type="NCBIfam" id="TIGR01121">
    <property type="entry name" value="D_amino_aminoT"/>
    <property type="match status" value="1"/>
</dbReference>